<organism evidence="2 3">
    <name type="scientific">Argiope bruennichi</name>
    <name type="common">Wasp spider</name>
    <name type="synonym">Aranea bruennichi</name>
    <dbReference type="NCBI Taxonomy" id="94029"/>
    <lineage>
        <taxon>Eukaryota</taxon>
        <taxon>Metazoa</taxon>
        <taxon>Ecdysozoa</taxon>
        <taxon>Arthropoda</taxon>
        <taxon>Chelicerata</taxon>
        <taxon>Arachnida</taxon>
        <taxon>Araneae</taxon>
        <taxon>Araneomorphae</taxon>
        <taxon>Entelegynae</taxon>
        <taxon>Araneoidea</taxon>
        <taxon>Araneidae</taxon>
        <taxon>Argiope</taxon>
    </lineage>
</organism>
<accession>A0A8T0F8H0</accession>
<feature type="compositionally biased region" description="Low complexity" evidence="1">
    <location>
        <begin position="36"/>
        <end position="48"/>
    </location>
</feature>
<keyword evidence="3" id="KW-1185">Reference proteome</keyword>
<comment type="caution">
    <text evidence="2">The sequence shown here is derived from an EMBL/GenBank/DDBJ whole genome shotgun (WGS) entry which is preliminary data.</text>
</comment>
<feature type="compositionally biased region" description="Polar residues" evidence="1">
    <location>
        <begin position="26"/>
        <end position="35"/>
    </location>
</feature>
<gene>
    <name evidence="2" type="ORF">HNY73_011213</name>
</gene>
<feature type="region of interest" description="Disordered" evidence="1">
    <location>
        <begin position="72"/>
        <end position="144"/>
    </location>
</feature>
<reference evidence="2" key="1">
    <citation type="journal article" date="2020" name="bioRxiv">
        <title>Chromosome-level reference genome of the European wasp spider Argiope bruennichi: a resource for studies on range expansion and evolutionary adaptation.</title>
        <authorList>
            <person name="Sheffer M.M."/>
            <person name="Hoppe A."/>
            <person name="Krehenwinkel H."/>
            <person name="Uhl G."/>
            <person name="Kuss A.W."/>
            <person name="Jensen L."/>
            <person name="Jensen C."/>
            <person name="Gillespie R.G."/>
            <person name="Hoff K.J."/>
            <person name="Prost S."/>
        </authorList>
    </citation>
    <scope>NUCLEOTIDE SEQUENCE</scope>
</reference>
<evidence type="ECO:0000256" key="1">
    <source>
        <dbReference type="SAM" id="MobiDB-lite"/>
    </source>
</evidence>
<name>A0A8T0F8H0_ARGBR</name>
<evidence type="ECO:0000313" key="3">
    <source>
        <dbReference type="Proteomes" id="UP000807504"/>
    </source>
</evidence>
<dbReference type="EMBL" id="JABXBU010000030">
    <property type="protein sequence ID" value="KAF8785700.1"/>
    <property type="molecule type" value="Genomic_DNA"/>
</dbReference>
<reference evidence="2" key="2">
    <citation type="submission" date="2020-06" db="EMBL/GenBank/DDBJ databases">
        <authorList>
            <person name="Sheffer M."/>
        </authorList>
    </citation>
    <scope>NUCLEOTIDE SEQUENCE</scope>
</reference>
<dbReference type="AlphaFoldDB" id="A0A8T0F8H0"/>
<protein>
    <submittedName>
        <fullName evidence="2">Uncharacterized protein</fullName>
    </submittedName>
</protein>
<dbReference type="Proteomes" id="UP000807504">
    <property type="component" value="Unassembled WGS sequence"/>
</dbReference>
<proteinExistence type="predicted"/>
<evidence type="ECO:0000313" key="2">
    <source>
        <dbReference type="EMBL" id="KAF8785700.1"/>
    </source>
</evidence>
<feature type="compositionally biased region" description="Basic and acidic residues" evidence="1">
    <location>
        <begin position="109"/>
        <end position="129"/>
    </location>
</feature>
<feature type="region of interest" description="Disordered" evidence="1">
    <location>
        <begin position="1"/>
        <end position="59"/>
    </location>
</feature>
<sequence>MSSKTSDFQDKVENQEGNGDDDGEATRTSSSLSDGTISNSTSSYPSSTAEVRSKGPTLRRSVLFLHNLILQTKNSDGEMKVENQEEEAGAEITLTKSPCSLYNFVTDMKPSDQQDEAQNKEGKSEKDQEGSPPCTGNADNEGKE</sequence>